<dbReference type="Gene3D" id="1.25.10.10">
    <property type="entry name" value="Leucine-rich Repeat Variant"/>
    <property type="match status" value="2"/>
</dbReference>
<dbReference type="OMA" id="TIFRTDC"/>
<dbReference type="InterPro" id="IPR016024">
    <property type="entry name" value="ARM-type_fold"/>
</dbReference>
<evidence type="ECO:0000256" key="5">
    <source>
        <dbReference type="ARBA" id="ARBA00022737"/>
    </source>
</evidence>
<name>U5DCY4_AMBTC</name>
<dbReference type="FunFam" id="1.25.10.10:FF:000082">
    <property type="entry name" value="RING-type E3 ubiquitin transferase"/>
    <property type="match status" value="1"/>
</dbReference>
<dbReference type="SMART" id="SM00185">
    <property type="entry name" value="ARM"/>
    <property type="match status" value="7"/>
</dbReference>
<comment type="pathway">
    <text evidence="2">Protein modification; protein ubiquitination.</text>
</comment>
<evidence type="ECO:0000256" key="4">
    <source>
        <dbReference type="ARBA" id="ARBA00022679"/>
    </source>
</evidence>
<reference evidence="11" key="1">
    <citation type="journal article" date="2013" name="Science">
        <title>The Amborella genome and the evolution of flowering plants.</title>
        <authorList>
            <consortium name="Amborella Genome Project"/>
        </authorList>
    </citation>
    <scope>NUCLEOTIDE SEQUENCE [LARGE SCALE GENOMIC DNA]</scope>
</reference>
<dbReference type="PANTHER" id="PTHR23315:SF129">
    <property type="entry name" value="ARM REPEAT SUPERFAMILY PROTEIN"/>
    <property type="match status" value="1"/>
</dbReference>
<dbReference type="STRING" id="13333.U5DCY4"/>
<dbReference type="AlphaFoldDB" id="U5DCY4"/>
<dbReference type="InterPro" id="IPR011989">
    <property type="entry name" value="ARM-like"/>
</dbReference>
<feature type="region of interest" description="Disordered" evidence="8">
    <location>
        <begin position="19"/>
        <end position="66"/>
    </location>
</feature>
<evidence type="ECO:0000256" key="2">
    <source>
        <dbReference type="ARBA" id="ARBA00004906"/>
    </source>
</evidence>
<comment type="catalytic activity">
    <reaction evidence="1">
        <text>S-ubiquitinyl-[E2 ubiquitin-conjugating enzyme]-L-cysteine + [acceptor protein]-L-lysine = [E2 ubiquitin-conjugating enzyme]-L-cysteine + N(6)-ubiquitinyl-[acceptor protein]-L-lysine.</text>
        <dbReference type="EC" id="2.3.2.27"/>
    </reaction>
</comment>
<dbReference type="EC" id="2.3.2.27" evidence="3"/>
<dbReference type="PANTHER" id="PTHR23315">
    <property type="entry name" value="U BOX DOMAIN-CONTAINING"/>
    <property type="match status" value="1"/>
</dbReference>
<dbReference type="GO" id="GO:0005634">
    <property type="term" value="C:nucleus"/>
    <property type="evidence" value="ECO:0000318"/>
    <property type="project" value="GO_Central"/>
</dbReference>
<dbReference type="EMBL" id="KI392237">
    <property type="protein sequence ID" value="ERN18273.1"/>
    <property type="molecule type" value="Genomic_DNA"/>
</dbReference>
<keyword evidence="11" id="KW-1185">Reference proteome</keyword>
<gene>
    <name evidence="10" type="ORF">AMTR_s00055p00145690</name>
</gene>
<evidence type="ECO:0000256" key="7">
    <source>
        <dbReference type="PROSITE-ProRule" id="PRU00259"/>
    </source>
</evidence>
<evidence type="ECO:0000256" key="3">
    <source>
        <dbReference type="ARBA" id="ARBA00012483"/>
    </source>
</evidence>
<dbReference type="InterPro" id="IPR058678">
    <property type="entry name" value="ARM_PUB"/>
</dbReference>
<evidence type="ECO:0000313" key="10">
    <source>
        <dbReference type="EMBL" id="ERN18273.1"/>
    </source>
</evidence>
<dbReference type="GO" id="GO:0061630">
    <property type="term" value="F:ubiquitin protein ligase activity"/>
    <property type="evidence" value="ECO:0007669"/>
    <property type="project" value="UniProtKB-EC"/>
</dbReference>
<evidence type="ECO:0000259" key="9">
    <source>
        <dbReference type="Pfam" id="PF25598"/>
    </source>
</evidence>
<dbReference type="SUPFAM" id="SSF48371">
    <property type="entry name" value="ARM repeat"/>
    <property type="match status" value="1"/>
</dbReference>
<dbReference type="eggNOG" id="KOG0167">
    <property type="taxonomic scope" value="Eukaryota"/>
</dbReference>
<feature type="repeat" description="ARM" evidence="7">
    <location>
        <begin position="152"/>
        <end position="194"/>
    </location>
</feature>
<dbReference type="PROSITE" id="PS50176">
    <property type="entry name" value="ARM_REPEAT"/>
    <property type="match status" value="2"/>
</dbReference>
<accession>U5DCY4</accession>
<organism evidence="10 11">
    <name type="scientific">Amborella trichopoda</name>
    <dbReference type="NCBI Taxonomy" id="13333"/>
    <lineage>
        <taxon>Eukaryota</taxon>
        <taxon>Viridiplantae</taxon>
        <taxon>Streptophyta</taxon>
        <taxon>Embryophyta</taxon>
        <taxon>Tracheophyta</taxon>
        <taxon>Spermatophyta</taxon>
        <taxon>Magnoliopsida</taxon>
        <taxon>Amborellales</taxon>
        <taxon>Amborellaceae</taxon>
        <taxon>Amborella</taxon>
    </lineage>
</organism>
<keyword evidence="5" id="KW-0677">Repeat</keyword>
<keyword evidence="4" id="KW-0808">Transferase</keyword>
<dbReference type="Gramene" id="ERN18273">
    <property type="protein sequence ID" value="ERN18273"/>
    <property type="gene ID" value="AMTR_s00055p00145690"/>
</dbReference>
<feature type="repeat" description="ARM" evidence="7">
    <location>
        <begin position="194"/>
        <end position="236"/>
    </location>
</feature>
<dbReference type="Pfam" id="PF25598">
    <property type="entry name" value="ARM_PUB"/>
    <property type="match status" value="1"/>
</dbReference>
<feature type="domain" description="U-box" evidence="9">
    <location>
        <begin position="154"/>
        <end position="428"/>
    </location>
</feature>
<dbReference type="InterPro" id="IPR000225">
    <property type="entry name" value="Armadillo"/>
</dbReference>
<feature type="compositionally biased region" description="Polar residues" evidence="8">
    <location>
        <begin position="38"/>
        <end position="63"/>
    </location>
</feature>
<keyword evidence="6" id="KW-0833">Ubl conjugation pathway</keyword>
<dbReference type="OrthoDB" id="7537227at2759"/>
<proteinExistence type="predicted"/>
<evidence type="ECO:0000256" key="1">
    <source>
        <dbReference type="ARBA" id="ARBA00000900"/>
    </source>
</evidence>
<evidence type="ECO:0000256" key="8">
    <source>
        <dbReference type="SAM" id="MobiDB-lite"/>
    </source>
</evidence>
<protein>
    <recommendedName>
        <fullName evidence="3">RING-type E3 ubiquitin transferase</fullName>
        <ecNumber evidence="3">2.3.2.27</ecNumber>
    </recommendedName>
</protein>
<evidence type="ECO:0000256" key="6">
    <source>
        <dbReference type="ARBA" id="ARBA00022786"/>
    </source>
</evidence>
<dbReference type="GO" id="GO:0005737">
    <property type="term" value="C:cytoplasm"/>
    <property type="evidence" value="ECO:0000318"/>
    <property type="project" value="GO_Central"/>
</dbReference>
<evidence type="ECO:0000313" key="11">
    <source>
        <dbReference type="Proteomes" id="UP000017836"/>
    </source>
</evidence>
<sequence>MVSLCETSHNASASFASSSNLTLNTQKPAPRSMRTRRSSFSWQQNDPISDFPSGSTGFSLSSEKNGENINKSEEIGEFADLSQAFSDFSAYSSDISGELQRLAAIPSPDALRRFSGEFQRFSCENDDHLGSQKPEDICVEACETLELVELDPLVKALIKNLESPSDSLKRMSAGKLRLLAKNRPENRALIGSSGAIFPLVKLLRSHDPLTQENAVTALLNLSLYEANKAAITSSGAIKPLVYVLKTGTAIAKQNSACALLSLAFIEENKISIGAAGAIPSLVALLMTGSSRGKKDALTTLYKLCSVRVNKERAVNAGVVRVLVEMVGERGWGVTDKAVVVLSSLVGIEAGKKAIVEVGGIEVLVEVIEDGSEKGKEFAASTLVHLCGGSSECRRMLIREGAIPPLVALSQSGTARAKHKAATLLRYLREPRNESI</sequence>
<dbReference type="KEGG" id="atr:18446632"/>
<dbReference type="GO" id="GO:0016567">
    <property type="term" value="P:protein ubiquitination"/>
    <property type="evidence" value="ECO:0007669"/>
    <property type="project" value="UniProtKB-ARBA"/>
</dbReference>
<dbReference type="HOGENOM" id="CLU_050445_0_0_1"/>
<dbReference type="Proteomes" id="UP000017836">
    <property type="component" value="Unassembled WGS sequence"/>
</dbReference>